<evidence type="ECO:0000256" key="1">
    <source>
        <dbReference type="SAM" id="MobiDB-lite"/>
    </source>
</evidence>
<name>A0A4V6D681_SETVI</name>
<evidence type="ECO:0000313" key="2">
    <source>
        <dbReference type="EMBL" id="TKW13216.1"/>
    </source>
</evidence>
<dbReference type="Gramene" id="TKW13216">
    <property type="protein sequence ID" value="TKW13216"/>
    <property type="gene ID" value="SEVIR_5G085350v2"/>
</dbReference>
<organism evidence="2 3">
    <name type="scientific">Setaria viridis</name>
    <name type="common">Green bristlegrass</name>
    <name type="synonym">Setaria italica subsp. viridis</name>
    <dbReference type="NCBI Taxonomy" id="4556"/>
    <lineage>
        <taxon>Eukaryota</taxon>
        <taxon>Viridiplantae</taxon>
        <taxon>Streptophyta</taxon>
        <taxon>Embryophyta</taxon>
        <taxon>Tracheophyta</taxon>
        <taxon>Spermatophyta</taxon>
        <taxon>Magnoliopsida</taxon>
        <taxon>Liliopsida</taxon>
        <taxon>Poales</taxon>
        <taxon>Poaceae</taxon>
        <taxon>PACMAD clade</taxon>
        <taxon>Panicoideae</taxon>
        <taxon>Panicodae</taxon>
        <taxon>Paniceae</taxon>
        <taxon>Cenchrinae</taxon>
        <taxon>Setaria</taxon>
    </lineage>
</organism>
<dbReference type="AlphaFoldDB" id="A0A4V6D681"/>
<accession>A0A4V6D681</accession>
<keyword evidence="3" id="KW-1185">Reference proteome</keyword>
<dbReference type="Proteomes" id="UP000298652">
    <property type="component" value="Chromosome 5"/>
</dbReference>
<proteinExistence type="predicted"/>
<evidence type="ECO:0000313" key="3">
    <source>
        <dbReference type="Proteomes" id="UP000298652"/>
    </source>
</evidence>
<reference evidence="2" key="1">
    <citation type="submission" date="2019-03" db="EMBL/GenBank/DDBJ databases">
        <title>WGS assembly of Setaria viridis.</title>
        <authorList>
            <person name="Huang P."/>
            <person name="Jenkins J."/>
            <person name="Grimwood J."/>
            <person name="Barry K."/>
            <person name="Healey A."/>
            <person name="Mamidi S."/>
            <person name="Sreedasyam A."/>
            <person name="Shu S."/>
            <person name="Feldman M."/>
            <person name="Wu J."/>
            <person name="Yu Y."/>
            <person name="Chen C."/>
            <person name="Johnson J."/>
            <person name="Rokhsar D."/>
            <person name="Baxter I."/>
            <person name="Schmutz J."/>
            <person name="Brutnell T."/>
            <person name="Kellogg E."/>
        </authorList>
    </citation>
    <scope>NUCLEOTIDE SEQUENCE [LARGE SCALE GENOMIC DNA]</scope>
</reference>
<gene>
    <name evidence="2" type="ORF">SEVIR_5G085350v2</name>
</gene>
<dbReference type="EMBL" id="CM016556">
    <property type="protein sequence ID" value="TKW13216.1"/>
    <property type="molecule type" value="Genomic_DNA"/>
</dbReference>
<feature type="region of interest" description="Disordered" evidence="1">
    <location>
        <begin position="31"/>
        <end position="60"/>
    </location>
</feature>
<protein>
    <submittedName>
        <fullName evidence="2">Uncharacterized protein</fullName>
    </submittedName>
</protein>
<sequence length="150" mass="16275">MKIRLLRIFKNRGNILLNICMSRLEKSREALASSQRDGSGATHPAAARPQTSDPAGHHCRRCRRRGGPLSSPHLLSPFSSFSVARHPHVLSVGGCRLRRWLCRSRQWRLGSGLLPTGSAWTASLGGGWHLWSTSGPGPVVPRAGSGGGRR</sequence>